<dbReference type="InterPro" id="IPR010982">
    <property type="entry name" value="Lambda_DNA-bd_dom_sf"/>
</dbReference>
<keyword evidence="3" id="KW-1185">Reference proteome</keyword>
<dbReference type="Gene3D" id="1.10.260.40">
    <property type="entry name" value="lambda repressor-like DNA-binding domains"/>
    <property type="match status" value="1"/>
</dbReference>
<evidence type="ECO:0000313" key="2">
    <source>
        <dbReference type="EMBL" id="SFN70651.1"/>
    </source>
</evidence>
<dbReference type="PROSITE" id="PS50943">
    <property type="entry name" value="HTH_CROC1"/>
    <property type="match status" value="1"/>
</dbReference>
<dbReference type="STRING" id="53341.SAMN05421579_11633"/>
<feature type="domain" description="HTH cro/C1-type" evidence="1">
    <location>
        <begin position="8"/>
        <end position="29"/>
    </location>
</feature>
<gene>
    <name evidence="2" type="ORF">SAMN05421579_11633</name>
</gene>
<dbReference type="OrthoDB" id="3196789at2"/>
<dbReference type="InterPro" id="IPR001387">
    <property type="entry name" value="Cro/C1-type_HTH"/>
</dbReference>
<dbReference type="SUPFAM" id="SSF47413">
    <property type="entry name" value="lambda repressor-like DNA-binding domains"/>
    <property type="match status" value="1"/>
</dbReference>
<dbReference type="Proteomes" id="UP000199011">
    <property type="component" value="Unassembled WGS sequence"/>
</dbReference>
<organism evidence="2 3">
    <name type="scientific">Xenorhabdus japonica</name>
    <dbReference type="NCBI Taxonomy" id="53341"/>
    <lineage>
        <taxon>Bacteria</taxon>
        <taxon>Pseudomonadati</taxon>
        <taxon>Pseudomonadota</taxon>
        <taxon>Gammaproteobacteria</taxon>
        <taxon>Enterobacterales</taxon>
        <taxon>Morganellaceae</taxon>
        <taxon>Xenorhabdus</taxon>
    </lineage>
</organism>
<evidence type="ECO:0000259" key="1">
    <source>
        <dbReference type="PROSITE" id="PS50943"/>
    </source>
</evidence>
<name>A0A1I5B7W4_9GAMM</name>
<dbReference type="AlphaFoldDB" id="A0A1I5B7W4"/>
<evidence type="ECO:0000313" key="3">
    <source>
        <dbReference type="Proteomes" id="UP000199011"/>
    </source>
</evidence>
<dbReference type="GO" id="GO:0003677">
    <property type="term" value="F:DNA binding"/>
    <property type="evidence" value="ECO:0007669"/>
    <property type="project" value="InterPro"/>
</dbReference>
<reference evidence="3" key="1">
    <citation type="submission" date="2016-10" db="EMBL/GenBank/DDBJ databases">
        <authorList>
            <person name="Varghese N."/>
            <person name="Submissions S."/>
        </authorList>
    </citation>
    <scope>NUCLEOTIDE SEQUENCE [LARGE SCALE GENOMIC DNA]</scope>
    <source>
        <strain evidence="3">DSM 16522</strain>
    </source>
</reference>
<dbReference type="EMBL" id="FOVO01000016">
    <property type="protein sequence ID" value="SFN70651.1"/>
    <property type="molecule type" value="Genomic_DNA"/>
</dbReference>
<dbReference type="CDD" id="cd00093">
    <property type="entry name" value="HTH_XRE"/>
    <property type="match status" value="1"/>
</dbReference>
<accession>A0A1I5B7W4</accession>
<protein>
    <recommendedName>
        <fullName evidence="1">HTH cro/C1-type domain-containing protein</fullName>
    </recommendedName>
</protein>
<dbReference type="RefSeq" id="WP_092519292.1">
    <property type="nucleotide sequence ID" value="NZ_CAWRAH010000031.1"/>
</dbReference>
<sequence>MSTMGSRIKEKREHLGLSQTEFASLVGYSLIQQICYERDEIPLGGLYLQALAKHGIDTLYIITGNRLNPINISAEEQEIIENYRAMNEASRLKLPEVSHDFAYKRHIESIGNK</sequence>
<proteinExistence type="predicted"/>